<dbReference type="Proteomes" id="UP000663879">
    <property type="component" value="Unassembled WGS sequence"/>
</dbReference>
<reference evidence="5" key="1">
    <citation type="submission" date="2021-02" db="EMBL/GenBank/DDBJ databases">
        <authorList>
            <person name="Nowell W R."/>
        </authorList>
    </citation>
    <scope>NUCLEOTIDE SEQUENCE</scope>
    <source>
        <strain evidence="5">Ploen Becks lab</strain>
    </source>
</reference>
<evidence type="ECO:0000256" key="3">
    <source>
        <dbReference type="SAM" id="Phobius"/>
    </source>
</evidence>
<dbReference type="InterPro" id="IPR001657">
    <property type="entry name" value="Hedgehog"/>
</dbReference>
<dbReference type="SUPFAM" id="SSF57196">
    <property type="entry name" value="EGF/Laminin"/>
    <property type="match status" value="1"/>
</dbReference>
<dbReference type="AlphaFoldDB" id="A0A813QXX9"/>
<dbReference type="PANTHER" id="PTHR11889:SF31">
    <property type="entry name" value="PROTEIN HEDGEHOG"/>
    <property type="match status" value="1"/>
</dbReference>
<keyword evidence="3" id="KW-1133">Transmembrane helix</keyword>
<dbReference type="InterPro" id="IPR050387">
    <property type="entry name" value="Hedgehog_Signaling"/>
</dbReference>
<dbReference type="OrthoDB" id="5212at2759"/>
<feature type="transmembrane region" description="Helical" evidence="3">
    <location>
        <begin position="7"/>
        <end position="25"/>
    </location>
</feature>
<dbReference type="PROSITE" id="PS00022">
    <property type="entry name" value="EGF_1"/>
    <property type="match status" value="3"/>
</dbReference>
<keyword evidence="1" id="KW-0217">Developmental protein</keyword>
<dbReference type="InterPro" id="IPR036844">
    <property type="entry name" value="Hint_dom_sf"/>
</dbReference>
<keyword evidence="6" id="KW-1185">Reference proteome</keyword>
<comment type="caution">
    <text evidence="2">Lacks conserved residue(s) required for the propagation of feature annotation.</text>
</comment>
<feature type="disulfide bond" evidence="2">
    <location>
        <begin position="102"/>
        <end position="119"/>
    </location>
</feature>
<dbReference type="SMART" id="SM00181">
    <property type="entry name" value="EGF"/>
    <property type="match status" value="4"/>
</dbReference>
<gene>
    <name evidence="5" type="ORF">OXX778_LOCUS5060</name>
</gene>
<dbReference type="PROSITE" id="PS50026">
    <property type="entry name" value="EGF_3"/>
    <property type="match status" value="2"/>
</dbReference>
<dbReference type="InterPro" id="IPR000742">
    <property type="entry name" value="EGF"/>
</dbReference>
<evidence type="ECO:0000259" key="4">
    <source>
        <dbReference type="PROSITE" id="PS50026"/>
    </source>
</evidence>
<dbReference type="InterPro" id="IPR001767">
    <property type="entry name" value="Hedgehog_Hint"/>
</dbReference>
<evidence type="ECO:0000256" key="2">
    <source>
        <dbReference type="PROSITE-ProRule" id="PRU00076"/>
    </source>
</evidence>
<evidence type="ECO:0000256" key="1">
    <source>
        <dbReference type="ARBA" id="ARBA00022473"/>
    </source>
</evidence>
<keyword evidence="3" id="KW-0812">Transmembrane</keyword>
<dbReference type="SMART" id="SM00305">
    <property type="entry name" value="HintC"/>
    <property type="match status" value="1"/>
</dbReference>
<evidence type="ECO:0000313" key="6">
    <source>
        <dbReference type="Proteomes" id="UP000663879"/>
    </source>
</evidence>
<keyword evidence="2" id="KW-1015">Disulfide bond</keyword>
<feature type="domain" description="EGF-like" evidence="4">
    <location>
        <begin position="93"/>
        <end position="131"/>
    </location>
</feature>
<dbReference type="Pfam" id="PF01079">
    <property type="entry name" value="Hint"/>
    <property type="match status" value="1"/>
</dbReference>
<dbReference type="SUPFAM" id="SSF51294">
    <property type="entry name" value="Hedgehog/intein (Hint) domain"/>
    <property type="match status" value="1"/>
</dbReference>
<dbReference type="InterPro" id="IPR003586">
    <property type="entry name" value="Hint_dom_C"/>
</dbReference>
<dbReference type="Gene3D" id="2.170.16.10">
    <property type="entry name" value="Hedgehog/Intein (Hint) domain"/>
    <property type="match status" value="1"/>
</dbReference>
<keyword evidence="3" id="KW-0472">Membrane</keyword>
<feature type="domain" description="EGF-like" evidence="4">
    <location>
        <begin position="294"/>
        <end position="326"/>
    </location>
</feature>
<organism evidence="5 6">
    <name type="scientific">Brachionus calyciflorus</name>
    <dbReference type="NCBI Taxonomy" id="104777"/>
    <lineage>
        <taxon>Eukaryota</taxon>
        <taxon>Metazoa</taxon>
        <taxon>Spiralia</taxon>
        <taxon>Gnathifera</taxon>
        <taxon>Rotifera</taxon>
        <taxon>Eurotatoria</taxon>
        <taxon>Monogononta</taxon>
        <taxon>Pseudotrocha</taxon>
        <taxon>Ploima</taxon>
        <taxon>Brachionidae</taxon>
        <taxon>Brachionus</taxon>
    </lineage>
</organism>
<dbReference type="GO" id="GO:0007267">
    <property type="term" value="P:cell-cell signaling"/>
    <property type="evidence" value="ECO:0007669"/>
    <property type="project" value="InterPro"/>
</dbReference>
<feature type="disulfide bond" evidence="2">
    <location>
        <begin position="316"/>
        <end position="325"/>
    </location>
</feature>
<protein>
    <recommendedName>
        <fullName evidence="4">EGF-like domain-containing protein</fullName>
    </recommendedName>
</protein>
<dbReference type="PANTHER" id="PTHR11889">
    <property type="entry name" value="HEDGEHOG"/>
    <property type="match status" value="1"/>
</dbReference>
<dbReference type="GO" id="GO:0016540">
    <property type="term" value="P:protein autoprocessing"/>
    <property type="evidence" value="ECO:0007669"/>
    <property type="project" value="InterPro"/>
</dbReference>
<keyword evidence="2" id="KW-0245">EGF-like domain</keyword>
<sequence length="774" mass="87882">MVKDSKIFIIFNFLILLIIIKINGLDLDSSVEHTKLLIEGEFGGSCQAQLNTNPQERNCRYGRCEQTKNGTEYVCHCDNFITGEKCDRLVVDLDDGCASNPCWGESLCITLEDTNNYKCLCPETRTGPFCHIIVKEDYPVETNEEIESEYSQESGIEHLTSLITSLTNLFTVANQISTNTTLGLLTSPINYTKNTQLKITTHKINYTSIFENITNYTTSTVNNNRINTSNLRTEPIVQSNNSKLQLSDLISNLTINKEQNLTFNCKNKTCQNGKCLFNGTCECIKPAFGEFCDQIDECLELSCKNGYCQKGKGCICYEGYTGNLCDISQTTTTTTTTPSTTTTTTTFAATTHKISTNTVTNSITSIQKTTALLTKLATTITSTATSSTSQKSTFLSKIKQITAKKQHDFKFIPNQTKTSTSMKKEFLITPPFRFQKNTTFSQAKPTTQYINSCENGGLLIDNICICLNQFTGLRCEIPPTFSDSSSFYPFHTKAPELESIEPITPRTFSYPSSSKTEKIETKNEDEELIPIFTISRFNSKTKNITSQRSFYWPWFECFPSNSRVYSINKKTGLVEEKIMSNLEIDDEILVIDNYQKNSNFSHNQFKFSRVVSFLHKIENIDANFLRIHYSIQANLTQYTTLTPRHLIFVKKANKSNFEFMPSSDVRVGDWLKFYDYNEQIHKVVNVIQIETVNLSKSGIYAPLTESGTIVVDNILSSCYSMVKNHKTAQLFFNILNRLNYFIKITSDSYVIYSKFLYEALNFFQLSNLFLNVNF</sequence>
<comment type="caution">
    <text evidence="5">The sequence shown here is derived from an EMBL/GenBank/DDBJ whole genome shotgun (WGS) entry which is preliminary data.</text>
</comment>
<dbReference type="PROSITE" id="PS01186">
    <property type="entry name" value="EGF_2"/>
    <property type="match status" value="1"/>
</dbReference>
<name>A0A813QXX9_9BILA</name>
<evidence type="ECO:0000313" key="5">
    <source>
        <dbReference type="EMBL" id="CAF0773105.1"/>
    </source>
</evidence>
<feature type="disulfide bond" evidence="2">
    <location>
        <begin position="298"/>
        <end position="308"/>
    </location>
</feature>
<dbReference type="CDD" id="cd00081">
    <property type="entry name" value="Hint"/>
    <property type="match status" value="1"/>
</dbReference>
<dbReference type="EMBL" id="CAJNOC010000532">
    <property type="protein sequence ID" value="CAF0773105.1"/>
    <property type="molecule type" value="Genomic_DNA"/>
</dbReference>
<dbReference type="PRINTS" id="PR00632">
    <property type="entry name" value="SONICHHOG"/>
</dbReference>
<accession>A0A813QXX9</accession>
<dbReference type="Gene3D" id="2.10.25.10">
    <property type="entry name" value="Laminin"/>
    <property type="match status" value="2"/>
</dbReference>
<feature type="disulfide bond" evidence="2">
    <location>
        <begin position="121"/>
        <end position="130"/>
    </location>
</feature>
<proteinExistence type="predicted"/>